<organism evidence="5">
    <name type="scientific">mine drainage metagenome</name>
    <dbReference type="NCBI Taxonomy" id="410659"/>
    <lineage>
        <taxon>unclassified sequences</taxon>
        <taxon>metagenomes</taxon>
        <taxon>ecological metagenomes</taxon>
    </lineage>
</organism>
<dbReference type="AlphaFoldDB" id="T0Y4W1"/>
<evidence type="ECO:0000256" key="3">
    <source>
        <dbReference type="ARBA" id="ARBA00022840"/>
    </source>
</evidence>
<reference evidence="5" key="2">
    <citation type="journal article" date="2014" name="ISME J.">
        <title>Microbial stratification in low pH oxic and suboxic macroscopic growths along an acid mine drainage.</title>
        <authorList>
            <person name="Mendez-Garcia C."/>
            <person name="Mesa V."/>
            <person name="Sprenger R.R."/>
            <person name="Richter M."/>
            <person name="Diez M.S."/>
            <person name="Solano J."/>
            <person name="Bargiela R."/>
            <person name="Golyshina O.V."/>
            <person name="Manteca A."/>
            <person name="Ramos J.L."/>
            <person name="Gallego J.R."/>
            <person name="Llorente I."/>
            <person name="Martins Dos Santos V.A."/>
            <person name="Jensen O.N."/>
            <person name="Pelaez A.I."/>
            <person name="Sanchez J."/>
            <person name="Ferrer M."/>
        </authorList>
    </citation>
    <scope>NUCLEOTIDE SEQUENCE</scope>
</reference>
<dbReference type="EMBL" id="AUZY01012432">
    <property type="protein sequence ID" value="EQD30106.1"/>
    <property type="molecule type" value="Genomic_DNA"/>
</dbReference>
<dbReference type="Pfam" id="PF02786">
    <property type="entry name" value="CPSase_L_D2"/>
    <property type="match status" value="1"/>
</dbReference>
<reference evidence="5" key="1">
    <citation type="submission" date="2013-08" db="EMBL/GenBank/DDBJ databases">
        <authorList>
            <person name="Mendez C."/>
            <person name="Richter M."/>
            <person name="Ferrer M."/>
            <person name="Sanchez J."/>
        </authorList>
    </citation>
    <scope>NUCLEOTIDE SEQUENCE</scope>
</reference>
<dbReference type="PANTHER" id="PTHR11405:SF16">
    <property type="entry name" value="ASPARTATE CARBAMOYLTRANSFERASE, CHLOROPLASTIC"/>
    <property type="match status" value="1"/>
</dbReference>
<feature type="domain" description="Carbamoyl phosphate synthase ATP-binding" evidence="4">
    <location>
        <begin position="33"/>
        <end position="127"/>
    </location>
</feature>
<dbReference type="GO" id="GO:0004088">
    <property type="term" value="F:carbamoyl-phosphate synthase (glutamine-hydrolyzing) activity"/>
    <property type="evidence" value="ECO:0007669"/>
    <property type="project" value="TreeGrafter"/>
</dbReference>
<dbReference type="SUPFAM" id="SSF56059">
    <property type="entry name" value="Glutathione synthetase ATP-binding domain-like"/>
    <property type="match status" value="1"/>
</dbReference>
<keyword evidence="3" id="KW-0067">ATP-binding</keyword>
<dbReference type="InterPro" id="IPR013815">
    <property type="entry name" value="ATP_grasp_subdomain_1"/>
</dbReference>
<dbReference type="GO" id="GO:0005524">
    <property type="term" value="F:ATP binding"/>
    <property type="evidence" value="ECO:0007669"/>
    <property type="project" value="UniProtKB-KW"/>
</dbReference>
<name>T0Y4W1_9ZZZZ</name>
<dbReference type="GO" id="GO:0006541">
    <property type="term" value="P:glutamine metabolic process"/>
    <property type="evidence" value="ECO:0007669"/>
    <property type="project" value="TreeGrafter"/>
</dbReference>
<evidence type="ECO:0000256" key="1">
    <source>
        <dbReference type="ARBA" id="ARBA00022598"/>
    </source>
</evidence>
<evidence type="ECO:0000313" key="5">
    <source>
        <dbReference type="EMBL" id="EQD30106.1"/>
    </source>
</evidence>
<dbReference type="Gene3D" id="3.30.470.20">
    <property type="entry name" value="ATP-grasp fold, B domain"/>
    <property type="match status" value="1"/>
</dbReference>
<gene>
    <name evidence="5" type="ORF">B1B_18577</name>
</gene>
<sequence>MNAAMQMHGSGILGAGVRLLGTSPEGIEAAENRETFHELMNSIGEPVPDSAVLDRENYDSMIEGMKDQSYIVRTSFSLGGSGGIIVDDCDALRSYCDTFFSENPGESLEVEQSTTGLIEVEYEMIRD</sequence>
<keyword evidence="1" id="KW-0436">Ligase</keyword>
<proteinExistence type="predicted"/>
<protein>
    <submittedName>
        <fullName evidence="5">Carbamoyl phosphate synthase large subunit</fullName>
    </submittedName>
</protein>
<accession>T0Y4W1</accession>
<keyword evidence="2" id="KW-0547">Nucleotide-binding</keyword>
<evidence type="ECO:0000259" key="4">
    <source>
        <dbReference type="Pfam" id="PF02786"/>
    </source>
</evidence>
<dbReference type="GO" id="GO:0005737">
    <property type="term" value="C:cytoplasm"/>
    <property type="evidence" value="ECO:0007669"/>
    <property type="project" value="TreeGrafter"/>
</dbReference>
<dbReference type="InterPro" id="IPR005479">
    <property type="entry name" value="CPAse_ATP-bd"/>
</dbReference>
<comment type="caution">
    <text evidence="5">The sequence shown here is derived from an EMBL/GenBank/DDBJ whole genome shotgun (WGS) entry which is preliminary data.</text>
</comment>
<dbReference type="PANTHER" id="PTHR11405">
    <property type="entry name" value="CARBAMOYLTRANSFERASE FAMILY MEMBER"/>
    <property type="match status" value="1"/>
</dbReference>
<dbReference type="Gene3D" id="3.30.1490.20">
    <property type="entry name" value="ATP-grasp fold, A domain"/>
    <property type="match status" value="1"/>
</dbReference>
<feature type="non-terminal residue" evidence="5">
    <location>
        <position position="127"/>
    </location>
</feature>
<evidence type="ECO:0000256" key="2">
    <source>
        <dbReference type="ARBA" id="ARBA00022741"/>
    </source>
</evidence>